<protein>
    <submittedName>
        <fullName evidence="4">Serpin family protein</fullName>
    </submittedName>
</protein>
<proteinExistence type="inferred from homology"/>
<dbReference type="PANTHER" id="PTHR11461">
    <property type="entry name" value="SERINE PROTEASE INHIBITOR, SERPIN"/>
    <property type="match status" value="1"/>
</dbReference>
<feature type="chain" id="PRO_5045167926" evidence="2">
    <location>
        <begin position="24"/>
        <end position="433"/>
    </location>
</feature>
<dbReference type="SMART" id="SM00093">
    <property type="entry name" value="SERPIN"/>
    <property type="match status" value="1"/>
</dbReference>
<dbReference type="InterPro" id="IPR023796">
    <property type="entry name" value="Serpin_dom"/>
</dbReference>
<evidence type="ECO:0000256" key="2">
    <source>
        <dbReference type="SAM" id="SignalP"/>
    </source>
</evidence>
<feature type="signal peptide" evidence="2">
    <location>
        <begin position="1"/>
        <end position="23"/>
    </location>
</feature>
<name>A0ABS6I393_9MICC</name>
<feature type="domain" description="Serpin" evidence="3">
    <location>
        <begin position="67"/>
        <end position="432"/>
    </location>
</feature>
<comment type="caution">
    <text evidence="4">The sequence shown here is derived from an EMBL/GenBank/DDBJ whole genome shotgun (WGS) entry which is preliminary data.</text>
</comment>
<dbReference type="EMBL" id="JAHOPC010000001">
    <property type="protein sequence ID" value="MBU8864877.1"/>
    <property type="molecule type" value="Genomic_DNA"/>
</dbReference>
<reference evidence="4 5" key="1">
    <citation type="submission" date="2021-06" db="EMBL/GenBank/DDBJ databases">
        <authorList>
            <person name="Jeong J.W."/>
        </authorList>
    </citation>
    <scope>NUCLEOTIDE SEQUENCE [LARGE SCALE GENOMIC DNA]</scope>
    <source>
        <strain evidence="4 5">MMS21-TAE1-1</strain>
    </source>
</reference>
<keyword evidence="5" id="KW-1185">Reference proteome</keyword>
<comment type="similarity">
    <text evidence="1">Belongs to the serpin family.</text>
</comment>
<evidence type="ECO:0000256" key="1">
    <source>
        <dbReference type="RuleBase" id="RU000411"/>
    </source>
</evidence>
<accession>A0ABS6I393</accession>
<organism evidence="4 5">
    <name type="scientific">Paenarthrobacter aromaticivorans</name>
    <dbReference type="NCBI Taxonomy" id="2849150"/>
    <lineage>
        <taxon>Bacteria</taxon>
        <taxon>Bacillati</taxon>
        <taxon>Actinomycetota</taxon>
        <taxon>Actinomycetes</taxon>
        <taxon>Micrococcales</taxon>
        <taxon>Micrococcaceae</taxon>
        <taxon>Paenarthrobacter</taxon>
    </lineage>
</organism>
<dbReference type="Pfam" id="PF00079">
    <property type="entry name" value="Serpin"/>
    <property type="match status" value="1"/>
</dbReference>
<gene>
    <name evidence="4" type="ORF">KSW38_01020</name>
</gene>
<dbReference type="RefSeq" id="WP_216921678.1">
    <property type="nucleotide sequence ID" value="NZ_JAHOPC010000001.1"/>
</dbReference>
<evidence type="ECO:0000313" key="4">
    <source>
        <dbReference type="EMBL" id="MBU8864877.1"/>
    </source>
</evidence>
<evidence type="ECO:0000313" key="5">
    <source>
        <dbReference type="Proteomes" id="UP000824166"/>
    </source>
</evidence>
<dbReference type="PANTHER" id="PTHR11461:SF211">
    <property type="entry name" value="GH10112P-RELATED"/>
    <property type="match status" value="1"/>
</dbReference>
<evidence type="ECO:0000259" key="3">
    <source>
        <dbReference type="SMART" id="SM00093"/>
    </source>
</evidence>
<dbReference type="Proteomes" id="UP000824166">
    <property type="component" value="Unassembled WGS sequence"/>
</dbReference>
<dbReference type="PROSITE" id="PS51257">
    <property type="entry name" value="PROKAR_LIPOPROTEIN"/>
    <property type="match status" value="1"/>
</dbReference>
<sequence length="433" mass="45260">MYRVRKVVAVVAAAILASGSATISACAPQPADVGLVKADGVTRVSVQAADYAAQREALNASARKLGATLLADGGDAANGNVVSSPAGLLIALSMLRAGASGESAAEMDSALALPIDGRDEAMNAVLAALEKYDGDPGSVDEDDPPRKPVMHAVNGLFVDKGIPTGKDFLATLAKHYGTGVYPVSFQDEAVTKPAIDQWVSSNTGGRIKEAPAKYDPDNTFSLLNALYFAAAWQTPFDPNDTSAQPFTKAGGEVVSVPTMHGGISMAYAEGAGWKAVDLPYAEGFVMRLVLPDGGASGVAGAVPVSAEVLSDVARRLENAPVGMVQISLPKWDHKTTFELRKVFETLGLRKTLATQSDFDAIQQGMQLTQAAQAANITVAEKGTIASAVTQLNGDAASALIAEREIILDHPFHYEIVHVETDMPLFTGWVADPR</sequence>
<dbReference type="InterPro" id="IPR000215">
    <property type="entry name" value="Serpin_fam"/>
</dbReference>
<dbReference type="CDD" id="cd19590">
    <property type="entry name" value="serpin_thermopin-like"/>
    <property type="match status" value="1"/>
</dbReference>
<keyword evidence="2" id="KW-0732">Signal</keyword>